<feature type="binding site" evidence="5">
    <location>
        <position position="159"/>
    </location>
    <ligand>
        <name>S-adenosyl-L-methionine</name>
        <dbReference type="ChEBI" id="CHEBI:59789"/>
    </ligand>
</feature>
<name>A0A8J2RTP5_9CRUS</name>
<comment type="function">
    <text evidence="5">O-methyltransferase required for two non-consecutive steps during ubiquinone biosynthesis. Catalyzes the 2 O-methylation of 3,4-dihydroxy-5-(all-trans-polyprenyl)benzoic acid into 4-hydroxy-3-methoxy-5-(all-trans-polyprenyl)benzoic acid. Also catalyzes the last step of ubiquinone biosynthesis by mediating methylation of 3-demethylubiquinone into ubiquinone. Also able to mediate the methylation of 3-demethylubiquinol into ubiquinol.</text>
</comment>
<dbReference type="Gene3D" id="3.40.50.150">
    <property type="entry name" value="Vaccinia Virus protein VP39"/>
    <property type="match status" value="1"/>
</dbReference>
<keyword evidence="7" id="KW-1185">Reference proteome</keyword>
<dbReference type="SUPFAM" id="SSF53335">
    <property type="entry name" value="S-adenosyl-L-methionine-dependent methyltransferases"/>
    <property type="match status" value="1"/>
</dbReference>
<comment type="subcellular location">
    <subcellularLocation>
        <location evidence="5">Mitochondrion inner membrane</location>
        <topology evidence="5">Peripheral membrane protein</topology>
        <orientation evidence="5">Matrix side</orientation>
    </subcellularLocation>
</comment>
<dbReference type="Proteomes" id="UP000789390">
    <property type="component" value="Unassembled WGS sequence"/>
</dbReference>
<dbReference type="PANTHER" id="PTHR43464">
    <property type="entry name" value="METHYLTRANSFERASE"/>
    <property type="match status" value="1"/>
</dbReference>
<feature type="binding site" evidence="5">
    <location>
        <position position="163"/>
    </location>
    <ligand>
        <name>Mg(2+)</name>
        <dbReference type="ChEBI" id="CHEBI:18420"/>
    </ligand>
</feature>
<evidence type="ECO:0000256" key="2">
    <source>
        <dbReference type="ARBA" id="ARBA00022679"/>
    </source>
</evidence>
<comment type="similarity">
    <text evidence="5">Belongs to the class I-like SAM-binding methyltransferase superfamily. UbiG/COQ3 family.</text>
</comment>
<evidence type="ECO:0000256" key="4">
    <source>
        <dbReference type="ARBA" id="ARBA00022691"/>
    </source>
</evidence>
<reference evidence="6" key="1">
    <citation type="submission" date="2021-11" db="EMBL/GenBank/DDBJ databases">
        <authorList>
            <person name="Schell T."/>
        </authorList>
    </citation>
    <scope>NUCLEOTIDE SEQUENCE</scope>
    <source>
        <strain evidence="6">M5</strain>
    </source>
</reference>
<dbReference type="GO" id="GO:0046872">
    <property type="term" value="F:metal ion binding"/>
    <property type="evidence" value="ECO:0007669"/>
    <property type="project" value="UniProtKB-KW"/>
</dbReference>
<dbReference type="GO" id="GO:0032259">
    <property type="term" value="P:methylation"/>
    <property type="evidence" value="ECO:0007669"/>
    <property type="project" value="UniProtKB-KW"/>
</dbReference>
<comment type="subunit">
    <text evidence="5">Component of a multi-subunit COQ enzyme complex.</text>
</comment>
<keyword evidence="5" id="KW-0496">Mitochondrion</keyword>
<keyword evidence="3 5" id="KW-0831">Ubiquinone biosynthesis</keyword>
<dbReference type="NCBIfam" id="TIGR01983">
    <property type="entry name" value="UbiG"/>
    <property type="match status" value="1"/>
</dbReference>
<keyword evidence="1 5" id="KW-0489">Methyltransferase</keyword>
<dbReference type="EC" id="2.1.1.114" evidence="5"/>
<evidence type="ECO:0000313" key="6">
    <source>
        <dbReference type="EMBL" id="CAH0105761.1"/>
    </source>
</evidence>
<dbReference type="OrthoDB" id="6815431at2759"/>
<dbReference type="Pfam" id="PF13489">
    <property type="entry name" value="Methyltransf_23"/>
    <property type="match status" value="1"/>
</dbReference>
<organism evidence="6 7">
    <name type="scientific">Daphnia galeata</name>
    <dbReference type="NCBI Taxonomy" id="27404"/>
    <lineage>
        <taxon>Eukaryota</taxon>
        <taxon>Metazoa</taxon>
        <taxon>Ecdysozoa</taxon>
        <taxon>Arthropoda</taxon>
        <taxon>Crustacea</taxon>
        <taxon>Branchiopoda</taxon>
        <taxon>Diplostraca</taxon>
        <taxon>Cladocera</taxon>
        <taxon>Anomopoda</taxon>
        <taxon>Daphniidae</taxon>
        <taxon>Daphnia</taxon>
    </lineage>
</organism>
<comment type="cofactor">
    <cofactor evidence="5">
        <name>Mg(2+)</name>
        <dbReference type="ChEBI" id="CHEBI:18420"/>
    </cofactor>
</comment>
<comment type="caution">
    <text evidence="6">The sequence shown here is derived from an EMBL/GenBank/DDBJ whole genome shotgun (WGS) entry which is preliminary data.</text>
</comment>
<proteinExistence type="inferred from homology"/>
<dbReference type="InterPro" id="IPR010233">
    <property type="entry name" value="UbiG_MeTrfase"/>
</dbReference>
<feature type="binding site" evidence="5">
    <location>
        <position position="90"/>
    </location>
    <ligand>
        <name>S-adenosyl-L-methionine</name>
        <dbReference type="ChEBI" id="CHEBI:59789"/>
    </ligand>
</feature>
<comment type="pathway">
    <text evidence="5">Cofactor biosynthesis; ubiquinone biosynthesis.</text>
</comment>
<gene>
    <name evidence="6" type="ORF">DGAL_LOCUS8832</name>
</gene>
<feature type="binding site" evidence="5">
    <location>
        <position position="164"/>
    </location>
    <ligand>
        <name>Mg(2+)</name>
        <dbReference type="ChEBI" id="CHEBI:18420"/>
    </ligand>
</feature>
<comment type="catalytic activity">
    <reaction evidence="5">
        <text>a 3-demethylubiquinone + S-adenosyl-L-methionine = a ubiquinone + S-adenosyl-L-homocysteine</text>
        <dbReference type="Rhea" id="RHEA:81215"/>
        <dbReference type="Rhea" id="RHEA-COMP:9565"/>
        <dbReference type="Rhea" id="RHEA-COMP:19654"/>
        <dbReference type="ChEBI" id="CHEBI:16389"/>
        <dbReference type="ChEBI" id="CHEBI:57856"/>
        <dbReference type="ChEBI" id="CHEBI:59789"/>
        <dbReference type="ChEBI" id="CHEBI:231825"/>
    </reaction>
</comment>
<dbReference type="PANTHER" id="PTHR43464:SF19">
    <property type="entry name" value="UBIQUINONE BIOSYNTHESIS O-METHYLTRANSFERASE, MITOCHONDRIAL"/>
    <property type="match status" value="1"/>
</dbReference>
<feature type="binding site" evidence="5">
    <location>
        <position position="56"/>
    </location>
    <ligand>
        <name>S-adenosyl-L-methionine</name>
        <dbReference type="ChEBI" id="CHEBI:59789"/>
    </ligand>
</feature>
<keyword evidence="2 5" id="KW-0808">Transferase</keyword>
<dbReference type="GO" id="GO:0061542">
    <property type="term" value="F:3-demethylubiquinol 3-O-methyltransferase activity"/>
    <property type="evidence" value="ECO:0007669"/>
    <property type="project" value="UniProtKB-UniRule"/>
</dbReference>
<keyword evidence="5" id="KW-0460">Magnesium</keyword>
<dbReference type="GO" id="GO:0010420">
    <property type="term" value="F:polyprenyldihydroxybenzoate methyltransferase activity"/>
    <property type="evidence" value="ECO:0007669"/>
    <property type="project" value="UniProtKB-UniRule"/>
</dbReference>
<dbReference type="HAMAP" id="MF_00472">
    <property type="entry name" value="UbiG"/>
    <property type="match status" value="1"/>
</dbReference>
<evidence type="ECO:0000256" key="3">
    <source>
        <dbReference type="ARBA" id="ARBA00022688"/>
    </source>
</evidence>
<dbReference type="InterPro" id="IPR029063">
    <property type="entry name" value="SAM-dependent_MTases_sf"/>
</dbReference>
<dbReference type="UniPathway" id="UPA00232"/>
<evidence type="ECO:0000313" key="7">
    <source>
        <dbReference type="Proteomes" id="UP000789390"/>
    </source>
</evidence>
<dbReference type="AlphaFoldDB" id="A0A8J2RTP5"/>
<keyword evidence="4 5" id="KW-0949">S-adenosyl-L-methionine</keyword>
<dbReference type="EMBL" id="CAKKLH010000201">
    <property type="protein sequence ID" value="CAH0105761.1"/>
    <property type="molecule type" value="Genomic_DNA"/>
</dbReference>
<dbReference type="EC" id="2.1.1.-" evidence="5"/>
<keyword evidence="5" id="KW-0479">Metal-binding</keyword>
<feature type="binding site" evidence="5">
    <location>
        <position position="160"/>
    </location>
    <ligand>
        <name>Mg(2+)</name>
        <dbReference type="ChEBI" id="CHEBI:18420"/>
    </ligand>
</feature>
<sequence length="294" mass="32516">MLIKRSVTLIRNLPIRKYSVKSTLSEDEIQKFSKMANEWWDVNGPFNGLHSLNKLRVPFIRNGICSYQKSAVVNSSPASPLAGCRILDVGCGGGILSESLGRLGASVTAIDPSEENITAASLHAQKKQLHNVAFEVNTIENFQALNTSSSTLFDAIVASEVIEHVENPSFFIQTCSELLKPGGSLFITTLNRTTASWALAICGAEYILNVVPRGTHDWNKFITPDELISFINNSGCQTRQVCGMAYNPFINEWNWSRFTSVNYALHATKSPQVVTDDLVEKSELNFSPEKNVRE</sequence>
<keyword evidence="5" id="KW-0999">Mitochondrion inner membrane</keyword>
<keyword evidence="5" id="KW-0472">Membrane</keyword>
<dbReference type="EC" id="2.1.1.64" evidence="5"/>
<evidence type="ECO:0000256" key="1">
    <source>
        <dbReference type="ARBA" id="ARBA00022603"/>
    </source>
</evidence>
<comment type="catalytic activity">
    <reaction evidence="5">
        <text>a 3,4-dihydroxy-5-(all-trans-polyprenyl)benzoate + S-adenosyl-L-methionine = a 4-hydroxy-3-methoxy-5-(all-trans-polyprenyl)benzoate + S-adenosyl-L-homocysteine + H(+)</text>
        <dbReference type="Rhea" id="RHEA:44452"/>
        <dbReference type="Rhea" id="RHEA-COMP:10930"/>
        <dbReference type="Rhea" id="RHEA-COMP:10931"/>
        <dbReference type="ChEBI" id="CHEBI:15378"/>
        <dbReference type="ChEBI" id="CHEBI:57856"/>
        <dbReference type="ChEBI" id="CHEBI:59789"/>
        <dbReference type="ChEBI" id="CHEBI:64694"/>
        <dbReference type="ChEBI" id="CHEBI:84443"/>
        <dbReference type="EC" id="2.1.1.114"/>
    </reaction>
</comment>
<protein>
    <recommendedName>
        <fullName evidence="5">Ubiquinone biosynthesis O-methyltransferase, mitochondrial</fullName>
    </recommendedName>
    <alternativeName>
        <fullName evidence="5">3-demethylubiquinol 3-O-methyltransferase</fullName>
        <ecNumber evidence="5">2.1.1.64</ecNumber>
    </alternativeName>
    <alternativeName>
        <fullName evidence="5">3-demethylubiquinone 3-O-methyltransferase</fullName>
        <ecNumber evidence="5">2.1.1.-</ecNumber>
    </alternativeName>
    <alternativeName>
        <fullName evidence="5">Polyprenyldihydroxybenzoate methyltransferase</fullName>
        <ecNumber evidence="5">2.1.1.114</ecNumber>
    </alternativeName>
</protein>
<dbReference type="GO" id="GO:0031314">
    <property type="term" value="C:extrinsic component of mitochondrial inner membrane"/>
    <property type="evidence" value="ECO:0007669"/>
    <property type="project" value="UniProtKB-UniRule"/>
</dbReference>
<comment type="catalytic activity">
    <reaction evidence="5">
        <text>a 3-demethylubiquinol + S-adenosyl-L-methionine = a ubiquinol + S-adenosyl-L-homocysteine + H(+)</text>
        <dbReference type="Rhea" id="RHEA:44380"/>
        <dbReference type="Rhea" id="RHEA-COMP:9566"/>
        <dbReference type="Rhea" id="RHEA-COMP:10914"/>
        <dbReference type="ChEBI" id="CHEBI:15378"/>
        <dbReference type="ChEBI" id="CHEBI:17976"/>
        <dbReference type="ChEBI" id="CHEBI:57856"/>
        <dbReference type="ChEBI" id="CHEBI:59789"/>
        <dbReference type="ChEBI" id="CHEBI:84422"/>
        <dbReference type="EC" id="2.1.1.64"/>
    </reaction>
</comment>
<evidence type="ECO:0000256" key="5">
    <source>
        <dbReference type="HAMAP-Rule" id="MF_03190"/>
    </source>
</evidence>
<dbReference type="CDD" id="cd02440">
    <property type="entry name" value="AdoMet_MTases"/>
    <property type="match status" value="1"/>
</dbReference>
<feature type="binding site" evidence="5">
    <location>
        <position position="111"/>
    </location>
    <ligand>
        <name>S-adenosyl-L-methionine</name>
        <dbReference type="ChEBI" id="CHEBI:59789"/>
    </ligand>
</feature>
<accession>A0A8J2RTP5</accession>